<dbReference type="EMBL" id="JAUDFV010000161">
    <property type="protein sequence ID" value="KAL2713129.1"/>
    <property type="molecule type" value="Genomic_DNA"/>
</dbReference>
<organism evidence="2 3">
    <name type="scientific">Vespula squamosa</name>
    <name type="common">Southern yellow jacket</name>
    <name type="synonym">Wasp</name>
    <dbReference type="NCBI Taxonomy" id="30214"/>
    <lineage>
        <taxon>Eukaryota</taxon>
        <taxon>Metazoa</taxon>
        <taxon>Ecdysozoa</taxon>
        <taxon>Arthropoda</taxon>
        <taxon>Hexapoda</taxon>
        <taxon>Insecta</taxon>
        <taxon>Pterygota</taxon>
        <taxon>Neoptera</taxon>
        <taxon>Endopterygota</taxon>
        <taxon>Hymenoptera</taxon>
        <taxon>Apocrita</taxon>
        <taxon>Aculeata</taxon>
        <taxon>Vespoidea</taxon>
        <taxon>Vespidae</taxon>
        <taxon>Vespinae</taxon>
        <taxon>Vespula</taxon>
    </lineage>
</organism>
<accession>A0ABD1ZXP1</accession>
<keyword evidence="3" id="KW-1185">Reference proteome</keyword>
<dbReference type="AlphaFoldDB" id="A0ABD1ZXP1"/>
<dbReference type="Proteomes" id="UP001607302">
    <property type="component" value="Unassembled WGS sequence"/>
</dbReference>
<keyword evidence="1" id="KW-0812">Transmembrane</keyword>
<protein>
    <submittedName>
        <fullName evidence="2">Uncharacterized protein</fullName>
    </submittedName>
</protein>
<comment type="caution">
    <text evidence="2">The sequence shown here is derived from an EMBL/GenBank/DDBJ whole genome shotgun (WGS) entry which is preliminary data.</text>
</comment>
<keyword evidence="1" id="KW-1133">Transmembrane helix</keyword>
<feature type="transmembrane region" description="Helical" evidence="1">
    <location>
        <begin position="42"/>
        <end position="68"/>
    </location>
</feature>
<sequence length="79" mass="9146">MFERKTAITIREIRGTIREPSPSSLKSHYNGRRVSRKEQRTAAVATAVLLLLLLLPSPLAATFCALINRLRYRKTYFRR</sequence>
<keyword evidence="1" id="KW-0472">Membrane</keyword>
<evidence type="ECO:0000313" key="2">
    <source>
        <dbReference type="EMBL" id="KAL2713129.1"/>
    </source>
</evidence>
<reference evidence="2 3" key="1">
    <citation type="journal article" date="2024" name="Ann. Entomol. Soc. Am.">
        <title>Genomic analyses of the southern and eastern yellowjacket wasps (Hymenoptera: Vespidae) reveal evolutionary signatures of social life.</title>
        <authorList>
            <person name="Catto M.A."/>
            <person name="Caine P.B."/>
            <person name="Orr S.E."/>
            <person name="Hunt B.G."/>
            <person name="Goodisman M.A.D."/>
        </authorList>
    </citation>
    <scope>NUCLEOTIDE SEQUENCE [LARGE SCALE GENOMIC DNA]</scope>
    <source>
        <strain evidence="2">233</strain>
        <tissue evidence="2">Head and thorax</tissue>
    </source>
</reference>
<gene>
    <name evidence="2" type="ORF">V1478_017322</name>
</gene>
<evidence type="ECO:0000313" key="3">
    <source>
        <dbReference type="Proteomes" id="UP001607302"/>
    </source>
</evidence>
<proteinExistence type="predicted"/>
<name>A0ABD1ZXP1_VESSQ</name>
<evidence type="ECO:0000256" key="1">
    <source>
        <dbReference type="SAM" id="Phobius"/>
    </source>
</evidence>